<comment type="caution">
    <text evidence="3">The sequence shown here is derived from an EMBL/GenBank/DDBJ whole genome shotgun (WGS) entry which is preliminary data.</text>
</comment>
<dbReference type="Proteomes" id="UP001597104">
    <property type="component" value="Unassembled WGS sequence"/>
</dbReference>
<sequence>MQQRIKQLSLAMFFAAVGLLLCLGMPHKVAAYDWPIGSSVWGTTTNPWQIGAPDWKTTLVNTQAQQLTDDPDGYNYQMIWSGTAADFYNFNSGDTTPLITGSTIGARIPTTTVDGKPANNVDATVPPTITVVSGSGTSQTTQTDSGLPGGTIGEDITGTYSYFNISSSSNDFPQKWPSGLAPETPLSVTVKLKLKQPDNITSPAPFQFVCNNRSSIMPYIYKAFYQDDTTGADLAPAEKLGVGGTVNSGPYIPALKTFSADYKFDSIQVTTMKINPSDGTDSALGGSVVNLTMDRLNTLANQLLKLQNYTKKAIFFWYEPKDPSVKVYYKNDTTGAMIAAADLPSSVPQSAWGYIKNSIYQAGTDTEDPANYLTAPTDFTAAGKKYTFTDKYDYYSAYNNGAGAVTASGTNITAQKLAGVIGDQAVVFHYQAQAESNFGVHYWDADKQATTVPTSNQMTADDGTDVSAGDDAFKQLTGDPDTAVTLDTTDPIDGQPAGTAGIGAPNPAEGYYYLGYKYNDGSGTTKWVPYDPDDATTTRFTGDFNDSSQQGLTFLYRKKDSLSLTVPSELNFGTAGLPISSAIDSYLKYSSDGTIQSTDKAVVDVDDERVAGNDNDNSAYWNITLQGAPLAGSSATLTNATISFNNGAEAIDNGTTIEPAINLPLDGNSTVMVAQSTGNLGKDSSIEWASQNVRLKIPLNSTAVPDSYHSMLTWTLTYGY</sequence>
<evidence type="ECO:0000256" key="1">
    <source>
        <dbReference type="SAM" id="MobiDB-lite"/>
    </source>
</evidence>
<dbReference type="InterPro" id="IPR027994">
    <property type="entry name" value="WxL_dom"/>
</dbReference>
<dbReference type="RefSeq" id="WP_137638825.1">
    <property type="nucleotide sequence ID" value="NZ_BJDN01000043.1"/>
</dbReference>
<gene>
    <name evidence="3" type="ORF">ACFQZ7_10925</name>
</gene>
<feature type="compositionally biased region" description="Low complexity" evidence="1">
    <location>
        <begin position="132"/>
        <end position="143"/>
    </location>
</feature>
<feature type="region of interest" description="Disordered" evidence="1">
    <location>
        <begin position="132"/>
        <end position="151"/>
    </location>
</feature>
<dbReference type="Pfam" id="PF13731">
    <property type="entry name" value="WxL"/>
    <property type="match status" value="1"/>
</dbReference>
<evidence type="ECO:0000313" key="3">
    <source>
        <dbReference type="EMBL" id="MFD0898237.1"/>
    </source>
</evidence>
<proteinExistence type="predicted"/>
<dbReference type="EMBL" id="JBHTIO010000047">
    <property type="protein sequence ID" value="MFD0898237.1"/>
    <property type="molecule type" value="Genomic_DNA"/>
</dbReference>
<protein>
    <submittedName>
        <fullName evidence="3">WxL domain-containing protein</fullName>
    </submittedName>
</protein>
<name>A0ABW3EFV5_9LACO</name>
<feature type="domain" description="WxL" evidence="2">
    <location>
        <begin position="529"/>
        <end position="717"/>
    </location>
</feature>
<reference evidence="4" key="1">
    <citation type="journal article" date="2019" name="Int. J. Syst. Evol. Microbiol.">
        <title>The Global Catalogue of Microorganisms (GCM) 10K type strain sequencing project: providing services to taxonomists for standard genome sequencing and annotation.</title>
        <authorList>
            <consortium name="The Broad Institute Genomics Platform"/>
            <consortium name="The Broad Institute Genome Sequencing Center for Infectious Disease"/>
            <person name="Wu L."/>
            <person name="Ma J."/>
        </authorList>
    </citation>
    <scope>NUCLEOTIDE SEQUENCE [LARGE SCALE GENOMIC DNA]</scope>
    <source>
        <strain evidence="4">CCM 8925</strain>
    </source>
</reference>
<keyword evidence="4" id="KW-1185">Reference proteome</keyword>
<organism evidence="3 4">
    <name type="scientific">Loigolactobacillus binensis</name>
    <dbReference type="NCBI Taxonomy" id="2559922"/>
    <lineage>
        <taxon>Bacteria</taxon>
        <taxon>Bacillati</taxon>
        <taxon>Bacillota</taxon>
        <taxon>Bacilli</taxon>
        <taxon>Lactobacillales</taxon>
        <taxon>Lactobacillaceae</taxon>
        <taxon>Loigolactobacillus</taxon>
    </lineage>
</organism>
<accession>A0ABW3EFV5</accession>
<evidence type="ECO:0000259" key="2">
    <source>
        <dbReference type="Pfam" id="PF13731"/>
    </source>
</evidence>
<evidence type="ECO:0000313" key="4">
    <source>
        <dbReference type="Proteomes" id="UP001597104"/>
    </source>
</evidence>